<proteinExistence type="predicted"/>
<dbReference type="Proteomes" id="UP000688947">
    <property type="component" value="Unassembled WGS sequence"/>
</dbReference>
<dbReference type="AlphaFoldDB" id="A0A8T1U019"/>
<organism evidence="1 2">
    <name type="scientific">Phytophthora cactorum</name>
    <dbReference type="NCBI Taxonomy" id="29920"/>
    <lineage>
        <taxon>Eukaryota</taxon>
        <taxon>Sar</taxon>
        <taxon>Stramenopiles</taxon>
        <taxon>Oomycota</taxon>
        <taxon>Peronosporomycetes</taxon>
        <taxon>Peronosporales</taxon>
        <taxon>Peronosporaceae</taxon>
        <taxon>Phytophthora</taxon>
    </lineage>
</organism>
<protein>
    <submittedName>
        <fullName evidence="1">Uncharacterized protein</fullName>
    </submittedName>
</protein>
<reference evidence="1" key="1">
    <citation type="submission" date="2021-01" db="EMBL/GenBank/DDBJ databases">
        <title>Phytophthora aleatoria, a newly-described species from Pinus radiata is distinct from Phytophthora cactorum isolates based on comparative genomics.</title>
        <authorList>
            <person name="Mcdougal R."/>
            <person name="Panda P."/>
            <person name="Williams N."/>
            <person name="Studholme D.J."/>
        </authorList>
    </citation>
    <scope>NUCLEOTIDE SEQUENCE</scope>
    <source>
        <strain evidence="1">NZFS 3830</strain>
    </source>
</reference>
<dbReference type="VEuPathDB" id="FungiDB:PC110_g23118"/>
<dbReference type="OrthoDB" id="10339431at2759"/>
<evidence type="ECO:0000313" key="1">
    <source>
        <dbReference type="EMBL" id="KAG6950603.1"/>
    </source>
</evidence>
<accession>A0A8T1U019</accession>
<sequence length="147" mass="16457">MSLCSMSALLFDVAKPALFELLRREKNVESPQMRKVKSSKSMLKTTGESASSQLKREFVAAMKIVRATRAYKLLGVNLDKIKAALVVAFSAMNSAISADETMLQRSTSVQERLEFDIRSSPLASYDVSMHLRVNGEKGKKKKKRKKK</sequence>
<name>A0A8T1U019_9STRA</name>
<gene>
    <name evidence="1" type="ORF">JG687_00014147</name>
</gene>
<dbReference type="EMBL" id="JAENGZ010001109">
    <property type="protein sequence ID" value="KAG6950603.1"/>
    <property type="molecule type" value="Genomic_DNA"/>
</dbReference>
<evidence type="ECO:0000313" key="2">
    <source>
        <dbReference type="Proteomes" id="UP000688947"/>
    </source>
</evidence>
<comment type="caution">
    <text evidence="1">The sequence shown here is derived from an EMBL/GenBank/DDBJ whole genome shotgun (WGS) entry which is preliminary data.</text>
</comment>